<reference evidence="3" key="1">
    <citation type="submission" date="2020-05" db="EMBL/GenBank/DDBJ databases">
        <authorList>
            <person name="Chiriac C."/>
            <person name="Salcher M."/>
            <person name="Ghai R."/>
            <person name="Kavagutti S V."/>
        </authorList>
    </citation>
    <scope>NUCLEOTIDE SEQUENCE</scope>
</reference>
<dbReference type="AlphaFoldDB" id="A0A6J6RIK1"/>
<sequence>MVLTSFILGLSMPAWVVLLERKGRLDWAGGDTVADPVARRLLVTLFVVMFGTYAVGWLWWSVAAAANAASLARWTVSPLLAPFGYLVTVGVVALVPEIDQRIAAQQRSALMVAGGVVIVIAHFGVLRAYRRTAEVIGGELAPWIRVIVLPWVALFVSLLLSFFGQVLDKAVFALVLGSLWVLFSLVDAASMYQAMASFDRACTGRRSVHSESDALPNFLTRQRATAEQRL</sequence>
<feature type="transmembrane region" description="Helical" evidence="1">
    <location>
        <begin position="170"/>
        <end position="190"/>
    </location>
</feature>
<dbReference type="EMBL" id="CAFBMT010000005">
    <property type="protein sequence ID" value="CAB4926125.1"/>
    <property type="molecule type" value="Genomic_DNA"/>
</dbReference>
<evidence type="ECO:0000313" key="2">
    <source>
        <dbReference type="EMBL" id="CAB4363340.1"/>
    </source>
</evidence>
<keyword evidence="1" id="KW-0472">Membrane</keyword>
<dbReference type="EMBL" id="CAESGF010000005">
    <property type="protein sequence ID" value="CAB4363340.1"/>
    <property type="molecule type" value="Genomic_DNA"/>
</dbReference>
<accession>A0A6J6RIK1</accession>
<feature type="transmembrane region" description="Helical" evidence="1">
    <location>
        <begin position="42"/>
        <end position="62"/>
    </location>
</feature>
<organism evidence="3">
    <name type="scientific">freshwater metagenome</name>
    <dbReference type="NCBI Taxonomy" id="449393"/>
    <lineage>
        <taxon>unclassified sequences</taxon>
        <taxon>metagenomes</taxon>
        <taxon>ecological metagenomes</taxon>
    </lineage>
</organism>
<feature type="transmembrane region" description="Helical" evidence="1">
    <location>
        <begin position="108"/>
        <end position="129"/>
    </location>
</feature>
<feature type="transmembrane region" description="Helical" evidence="1">
    <location>
        <begin position="74"/>
        <end position="96"/>
    </location>
</feature>
<evidence type="ECO:0000313" key="6">
    <source>
        <dbReference type="EMBL" id="CAB4926125.1"/>
    </source>
</evidence>
<dbReference type="EMBL" id="CAFBIY010000116">
    <property type="protein sequence ID" value="CAB4852194.1"/>
    <property type="molecule type" value="Genomic_DNA"/>
</dbReference>
<feature type="transmembrane region" description="Helical" evidence="1">
    <location>
        <begin position="141"/>
        <end position="164"/>
    </location>
</feature>
<keyword evidence="1" id="KW-1133">Transmembrane helix</keyword>
<evidence type="ECO:0000313" key="4">
    <source>
        <dbReference type="EMBL" id="CAB4809569.1"/>
    </source>
</evidence>
<dbReference type="EMBL" id="CAFAAV010000033">
    <property type="protein sequence ID" value="CAB4809569.1"/>
    <property type="molecule type" value="Genomic_DNA"/>
</dbReference>
<evidence type="ECO:0000313" key="5">
    <source>
        <dbReference type="EMBL" id="CAB4852194.1"/>
    </source>
</evidence>
<name>A0A6J6RIK1_9ZZZZ</name>
<gene>
    <name evidence="3" type="ORF">UFOPK2656_01500</name>
    <name evidence="4" type="ORF">UFOPK3099_00642</name>
    <name evidence="5" type="ORF">UFOPK3267_01943</name>
    <name evidence="6" type="ORF">UFOPK3651_01178</name>
    <name evidence="7" type="ORF">UFOPK3931_00209</name>
    <name evidence="2" type="ORF">UFOPK4189_01121</name>
</gene>
<protein>
    <submittedName>
        <fullName evidence="3">Unannotated protein</fullName>
    </submittedName>
</protein>
<evidence type="ECO:0000313" key="7">
    <source>
        <dbReference type="EMBL" id="CAB4972063.1"/>
    </source>
</evidence>
<dbReference type="EMBL" id="CAEZYF010000008">
    <property type="protein sequence ID" value="CAB4722879.1"/>
    <property type="molecule type" value="Genomic_DNA"/>
</dbReference>
<dbReference type="EMBL" id="CAFBOL010000003">
    <property type="protein sequence ID" value="CAB4972063.1"/>
    <property type="molecule type" value="Genomic_DNA"/>
</dbReference>
<evidence type="ECO:0000313" key="3">
    <source>
        <dbReference type="EMBL" id="CAB4722879.1"/>
    </source>
</evidence>
<proteinExistence type="predicted"/>
<keyword evidence="1" id="KW-0812">Transmembrane</keyword>
<evidence type="ECO:0000256" key="1">
    <source>
        <dbReference type="SAM" id="Phobius"/>
    </source>
</evidence>